<dbReference type="OrthoDB" id="9795420at2"/>
<protein>
    <submittedName>
        <fullName evidence="1">Uncharacterized protein</fullName>
    </submittedName>
</protein>
<comment type="caution">
    <text evidence="1">The sequence shown here is derived from an EMBL/GenBank/DDBJ whole genome shotgun (WGS) entry which is preliminary data.</text>
</comment>
<name>A0A839SCS7_9SPHI</name>
<keyword evidence="2" id="KW-1185">Reference proteome</keyword>
<proteinExistence type="predicted"/>
<reference evidence="1" key="1">
    <citation type="submission" date="2020-08" db="EMBL/GenBank/DDBJ databases">
        <title>Genomic Encyclopedia of Type Strains, Phase III (KMG-III): the genomes of soil and plant-associated and newly described type strains.</title>
        <authorList>
            <person name="Whitman W."/>
        </authorList>
    </citation>
    <scope>NUCLEOTIDE SEQUENCE [LARGE SCALE GENOMIC DNA]</scope>
    <source>
        <strain evidence="1">CECT 8628</strain>
    </source>
</reference>
<sequence>MENILNIPIRSLKGIYSKIDAESSNFGRNWKLFPVKEYANDLIKNALLTDDPFMVARLGSTELACMINYLGVKQQSKYKSVKGYVTGKSPAWWWSQSIMQQMQDWSGFFPVDIGNIERFCEMMIGILPNVDVLGSWLKEEKFFNEELSRSKKVVLEDLEPFFTPNPWTWGLEGKKVLVVHPFDEAIKNQFDVREYLFENKLLPDFELTTIPAVQSLARENTPYDSWFDALDSMKEKIAATDFHVCILGCGAYGFPLASFVKDMGKKAIHLGGVTQLLFGIKGKRWENYIVYPYTNLYNEYWIRPGDKNRPKKAAIVESACYW</sequence>
<accession>A0A839SCS7</accession>
<gene>
    <name evidence="1" type="ORF">FHS11_000777</name>
</gene>
<dbReference type="RefSeq" id="WP_096357066.1">
    <property type="nucleotide sequence ID" value="NZ_AP017313.1"/>
</dbReference>
<evidence type="ECO:0000313" key="2">
    <source>
        <dbReference type="Proteomes" id="UP000539265"/>
    </source>
</evidence>
<dbReference type="EMBL" id="JACHWX010000002">
    <property type="protein sequence ID" value="MBB3054367.1"/>
    <property type="molecule type" value="Genomic_DNA"/>
</dbReference>
<dbReference type="Proteomes" id="UP000539265">
    <property type="component" value="Unassembled WGS sequence"/>
</dbReference>
<evidence type="ECO:0000313" key="1">
    <source>
        <dbReference type="EMBL" id="MBB3054367.1"/>
    </source>
</evidence>
<organism evidence="1 2">
    <name type="scientific">Mucilaginibacter gotjawali</name>
    <dbReference type="NCBI Taxonomy" id="1550579"/>
    <lineage>
        <taxon>Bacteria</taxon>
        <taxon>Pseudomonadati</taxon>
        <taxon>Bacteroidota</taxon>
        <taxon>Sphingobacteriia</taxon>
        <taxon>Sphingobacteriales</taxon>
        <taxon>Sphingobacteriaceae</taxon>
        <taxon>Mucilaginibacter</taxon>
    </lineage>
</organism>
<dbReference type="AlphaFoldDB" id="A0A839SCS7"/>